<dbReference type="SUPFAM" id="SSF53756">
    <property type="entry name" value="UDP-Glycosyltransferase/glycogen phosphorylase"/>
    <property type="match status" value="1"/>
</dbReference>
<protein>
    <submittedName>
        <fullName evidence="3">Glycosyl transferases group 1 family protein</fullName>
    </submittedName>
</protein>
<dbReference type="KEGG" id="bcen:DM39_6243"/>
<dbReference type="Pfam" id="PF00534">
    <property type="entry name" value="Glycos_transf_1"/>
    <property type="match status" value="1"/>
</dbReference>
<accession>A0AAN0RM45</accession>
<proteinExistence type="predicted"/>
<dbReference type="Proteomes" id="UP000029413">
    <property type="component" value="Chromosome 3"/>
</dbReference>
<organism evidence="3 4">
    <name type="scientific">Burkholderia cenocepacia</name>
    <dbReference type="NCBI Taxonomy" id="95486"/>
    <lineage>
        <taxon>Bacteria</taxon>
        <taxon>Pseudomonadati</taxon>
        <taxon>Pseudomonadota</taxon>
        <taxon>Betaproteobacteria</taxon>
        <taxon>Burkholderiales</taxon>
        <taxon>Burkholderiaceae</taxon>
        <taxon>Burkholderia</taxon>
        <taxon>Burkholderia cepacia complex</taxon>
    </lineage>
</organism>
<sequence>MNSATAYVSEGASGKKRIVAIYRNQLFKPSEPFIALQARHLTSFHPIFVGRERWTQPAEAQQSIVVASGGRVGKFAHAVWGRSSELNREVARHKPALVHAHFGVDALYGASLARSLGVPLIATLHGFDVTVKRSVFVKSWSPALMRYGLSHRRLATSVTCFLCVSEFIRRKAIEFGFPEDRLLTHYIGIDLSQFRPTLNANREVFRILHIARLVEKKGTRYLLEALCRLPKHIRSRIQLDVVGEGPLRADLEAVTRREGLSRNVTFHGAQSQDQVRAHLANSALLCLPSVTASDGDAEGLGMVVLEAAASGVPVLATRHGGIPEAVIDGETGMLMPERDALALADAIAFLVTNEPVRAQMGHNGRARMEMHFDVVKQCSALEDIYCEIVEKT</sequence>
<dbReference type="PANTHER" id="PTHR45947">
    <property type="entry name" value="SULFOQUINOVOSYL TRANSFERASE SQD2"/>
    <property type="match status" value="1"/>
</dbReference>
<gene>
    <name evidence="3" type="ORF">DM39_6243</name>
</gene>
<feature type="domain" description="Glycosyl transferase family 1" evidence="1">
    <location>
        <begin position="195"/>
        <end position="366"/>
    </location>
</feature>
<keyword evidence="3" id="KW-0808">Transferase</keyword>
<dbReference type="EMBL" id="CP007782">
    <property type="protein sequence ID" value="AIO30175.1"/>
    <property type="molecule type" value="Genomic_DNA"/>
</dbReference>
<evidence type="ECO:0000259" key="1">
    <source>
        <dbReference type="Pfam" id="PF00534"/>
    </source>
</evidence>
<dbReference type="Gene3D" id="3.40.50.2000">
    <property type="entry name" value="Glycogen Phosphorylase B"/>
    <property type="match status" value="2"/>
</dbReference>
<dbReference type="AlphaFoldDB" id="A0AAN0RM45"/>
<evidence type="ECO:0000313" key="3">
    <source>
        <dbReference type="EMBL" id="AIO30175.1"/>
    </source>
</evidence>
<dbReference type="Pfam" id="PF13439">
    <property type="entry name" value="Glyco_transf_4"/>
    <property type="match status" value="1"/>
</dbReference>
<dbReference type="GO" id="GO:0016757">
    <property type="term" value="F:glycosyltransferase activity"/>
    <property type="evidence" value="ECO:0007669"/>
    <property type="project" value="InterPro"/>
</dbReference>
<dbReference type="PANTHER" id="PTHR45947:SF14">
    <property type="entry name" value="SLL1723 PROTEIN"/>
    <property type="match status" value="1"/>
</dbReference>
<name>A0AAN0RM45_9BURK</name>
<feature type="domain" description="Glycosyltransferase subfamily 4-like N-terminal" evidence="2">
    <location>
        <begin position="60"/>
        <end position="192"/>
    </location>
</feature>
<evidence type="ECO:0000313" key="4">
    <source>
        <dbReference type="Proteomes" id="UP000029413"/>
    </source>
</evidence>
<dbReference type="InterPro" id="IPR001296">
    <property type="entry name" value="Glyco_trans_1"/>
</dbReference>
<reference evidence="3 4" key="1">
    <citation type="submission" date="2014-05" db="EMBL/GenBank/DDBJ databases">
        <authorList>
            <person name="Bishop-Lilly K.A."/>
            <person name="Broomall S.M."/>
            <person name="Chain P.S."/>
            <person name="Chertkov O."/>
            <person name="Coyne S.R."/>
            <person name="Daligault H.E."/>
            <person name="Davenport K.W."/>
            <person name="Erkkila T."/>
            <person name="Frey K.G."/>
            <person name="Gibbons H.S."/>
            <person name="Gu W."/>
            <person name="Jaissle J."/>
            <person name="Johnson S.L."/>
            <person name="Koroleva G.I."/>
            <person name="Ladner J.T."/>
            <person name="Lo C.-C."/>
            <person name="Minogue T.D."/>
            <person name="Munk C."/>
            <person name="Palacios G.F."/>
            <person name="Redden C.L."/>
            <person name="Rosenzweig C.N."/>
            <person name="Scholz M.B."/>
            <person name="Teshima H."/>
            <person name="Xu Y."/>
        </authorList>
    </citation>
    <scope>NUCLEOTIDE SEQUENCE [LARGE SCALE GENOMIC DNA]</scope>
    <source>
        <strain evidence="3 4">DDS 22E-1</strain>
    </source>
</reference>
<dbReference type="InterPro" id="IPR028098">
    <property type="entry name" value="Glyco_trans_4-like_N"/>
</dbReference>
<keyword evidence="4" id="KW-1185">Reference proteome</keyword>
<evidence type="ECO:0000259" key="2">
    <source>
        <dbReference type="Pfam" id="PF13439"/>
    </source>
</evidence>
<dbReference type="InterPro" id="IPR050194">
    <property type="entry name" value="Glycosyltransferase_grp1"/>
</dbReference>